<evidence type="ECO:0000256" key="2">
    <source>
        <dbReference type="SAM" id="SignalP"/>
    </source>
</evidence>
<dbReference type="EMBL" id="JAVIKH010000015">
    <property type="protein sequence ID" value="MDX8336872.1"/>
    <property type="molecule type" value="Genomic_DNA"/>
</dbReference>
<evidence type="ECO:0000313" key="4">
    <source>
        <dbReference type="Proteomes" id="UP001279681"/>
    </source>
</evidence>
<organism evidence="3 4">
    <name type="scientific">Candidatus Cetobacterium colombiensis</name>
    <dbReference type="NCBI Taxonomy" id="3073100"/>
    <lineage>
        <taxon>Bacteria</taxon>
        <taxon>Fusobacteriati</taxon>
        <taxon>Fusobacteriota</taxon>
        <taxon>Fusobacteriia</taxon>
        <taxon>Fusobacteriales</taxon>
        <taxon>Fusobacteriaceae</taxon>
        <taxon>Cetobacterium</taxon>
    </lineage>
</organism>
<evidence type="ECO:0008006" key="5">
    <source>
        <dbReference type="Google" id="ProtNLM"/>
    </source>
</evidence>
<accession>A0ABU4WBF6</accession>
<sequence length="331" mass="38859">MKKSLYLLAALAVISNTTFAETTLTEEIYNTQTEVLSEIIIPQDSKWYFTGRLYLETEDIQNSSKVRRAPNKMEKVGNSEDGLFLGTGVAASKDRLTLDLNVERRYNGDVYSFKESTRDMTKVDWKVRYQLFEKQGFHIKYRNEQADNFRRDRIELGTDWNYYDNMFTGWAVIGHDKDKSNGKNSKGNFWEFEFGPTFSLTEKLSINPTIYNIGEFYDNYEMVETQIRIMTPYVVNEKLTVMPRIRLTLDKNVDDKIDGNYKKSWDATFGNRIRYELMANYIINEDFSTFISIGYENEKRDFKNSKYFGGVNGKQSHNMWCGYIGLTYKFN</sequence>
<protein>
    <recommendedName>
        <fullName evidence="5">Omptin family outer membrane protease</fullName>
    </recommendedName>
</protein>
<reference evidence="4" key="1">
    <citation type="submission" date="2023-07" db="EMBL/GenBank/DDBJ databases">
        <authorList>
            <person name="Colorado M.A."/>
            <person name="Villamil L.M."/>
            <person name="Melo J.F."/>
            <person name="Rodriguez J.A."/>
            <person name="Ruiz R.Y."/>
        </authorList>
    </citation>
    <scope>NUCLEOTIDE SEQUENCE [LARGE SCALE GENOMIC DNA]</scope>
    <source>
        <strain evidence="4">C33</strain>
    </source>
</reference>
<dbReference type="InterPro" id="IPR053713">
    <property type="entry name" value="Bact_OM_Channel_sf"/>
</dbReference>
<dbReference type="RefSeq" id="WP_320314248.1">
    <property type="nucleotide sequence ID" value="NZ_JAVIKH010000015.1"/>
</dbReference>
<gene>
    <name evidence="3" type="ORF">RFV38_10255</name>
</gene>
<feature type="chain" id="PRO_5045568239" description="Omptin family outer membrane protease" evidence="2">
    <location>
        <begin position="21"/>
        <end position="331"/>
    </location>
</feature>
<comment type="caution">
    <text evidence="3">The sequence shown here is derived from an EMBL/GenBank/DDBJ whole genome shotgun (WGS) entry which is preliminary data.</text>
</comment>
<dbReference type="Gene3D" id="2.40.160.40">
    <property type="entry name" value="monomeric porin ompg"/>
    <property type="match status" value="1"/>
</dbReference>
<proteinExistence type="predicted"/>
<evidence type="ECO:0000256" key="1">
    <source>
        <dbReference type="ARBA" id="ARBA00022729"/>
    </source>
</evidence>
<name>A0ABU4WBF6_9FUSO</name>
<keyword evidence="1 2" id="KW-0732">Signal</keyword>
<dbReference type="Proteomes" id="UP001279681">
    <property type="component" value="Unassembled WGS sequence"/>
</dbReference>
<evidence type="ECO:0000313" key="3">
    <source>
        <dbReference type="EMBL" id="MDX8336872.1"/>
    </source>
</evidence>
<feature type="signal peptide" evidence="2">
    <location>
        <begin position="1"/>
        <end position="20"/>
    </location>
</feature>
<keyword evidence="4" id="KW-1185">Reference proteome</keyword>